<dbReference type="InterPro" id="IPR011057">
    <property type="entry name" value="Mss4-like_sf"/>
</dbReference>
<dbReference type="PANTHER" id="PTHR28620:SF1">
    <property type="entry name" value="CENP-V_GFA DOMAIN-CONTAINING PROTEIN"/>
    <property type="match status" value="1"/>
</dbReference>
<feature type="domain" description="CENP-V/GFA" evidence="4">
    <location>
        <begin position="7"/>
        <end position="128"/>
    </location>
</feature>
<evidence type="ECO:0000313" key="6">
    <source>
        <dbReference type="Proteomes" id="UP000799770"/>
    </source>
</evidence>
<dbReference type="Gene3D" id="2.170.150.70">
    <property type="match status" value="1"/>
</dbReference>
<dbReference type="InterPro" id="IPR052355">
    <property type="entry name" value="CENP-V-like"/>
</dbReference>
<evidence type="ECO:0000256" key="2">
    <source>
        <dbReference type="ARBA" id="ARBA00022723"/>
    </source>
</evidence>
<comment type="similarity">
    <text evidence="1">Belongs to the Gfa family.</text>
</comment>
<name>A0A6A5YP47_9PLEO</name>
<protein>
    <recommendedName>
        <fullName evidence="4">CENP-V/GFA domain-containing protein</fullName>
    </recommendedName>
</protein>
<dbReference type="AlphaFoldDB" id="A0A6A5YP47"/>
<dbReference type="Pfam" id="PF04828">
    <property type="entry name" value="GFA"/>
    <property type="match status" value="1"/>
</dbReference>
<dbReference type="Proteomes" id="UP000799770">
    <property type="component" value="Unassembled WGS sequence"/>
</dbReference>
<dbReference type="InterPro" id="IPR006913">
    <property type="entry name" value="CENP-V/GFA"/>
</dbReference>
<sequence>MSDTKVYHGSCHCGNVKYQVRLTLPPLITTDPTAKTVSIYKCNCTTCQKMGFFHCRPINPEDDFILTSPDPSELGDYRVYDKKHGWYFCKNCGVRTFGLGGAWEETELDVDEWAGREKSKDGTEKVWKTKSADCMVTVDGKQTTRNLHYLSVNAVTLENVDLREWHEKEWMFYVDCLRTPEQGPRFGKPYAGGMY</sequence>
<gene>
    <name evidence="5" type="ORF">BDV96DRAFT_254608</name>
</gene>
<evidence type="ECO:0000256" key="1">
    <source>
        <dbReference type="ARBA" id="ARBA00005495"/>
    </source>
</evidence>
<dbReference type="PROSITE" id="PS51891">
    <property type="entry name" value="CENP_V_GFA"/>
    <property type="match status" value="1"/>
</dbReference>
<dbReference type="PANTHER" id="PTHR28620">
    <property type="entry name" value="CENTROMERE PROTEIN V"/>
    <property type="match status" value="1"/>
</dbReference>
<dbReference type="SUPFAM" id="SSF51316">
    <property type="entry name" value="Mss4-like"/>
    <property type="match status" value="1"/>
</dbReference>
<proteinExistence type="inferred from homology"/>
<evidence type="ECO:0000259" key="4">
    <source>
        <dbReference type="PROSITE" id="PS51891"/>
    </source>
</evidence>
<dbReference type="GO" id="GO:0046872">
    <property type="term" value="F:metal ion binding"/>
    <property type="evidence" value="ECO:0007669"/>
    <property type="project" value="UniProtKB-KW"/>
</dbReference>
<dbReference type="OrthoDB" id="3930719at2759"/>
<evidence type="ECO:0000313" key="5">
    <source>
        <dbReference type="EMBL" id="KAF2108852.1"/>
    </source>
</evidence>
<organism evidence="5 6">
    <name type="scientific">Lophiotrema nucula</name>
    <dbReference type="NCBI Taxonomy" id="690887"/>
    <lineage>
        <taxon>Eukaryota</taxon>
        <taxon>Fungi</taxon>
        <taxon>Dikarya</taxon>
        <taxon>Ascomycota</taxon>
        <taxon>Pezizomycotina</taxon>
        <taxon>Dothideomycetes</taxon>
        <taxon>Pleosporomycetidae</taxon>
        <taxon>Pleosporales</taxon>
        <taxon>Lophiotremataceae</taxon>
        <taxon>Lophiotrema</taxon>
    </lineage>
</organism>
<keyword evidence="3" id="KW-0862">Zinc</keyword>
<dbReference type="GO" id="GO:0016846">
    <property type="term" value="F:carbon-sulfur lyase activity"/>
    <property type="evidence" value="ECO:0007669"/>
    <property type="project" value="InterPro"/>
</dbReference>
<accession>A0A6A5YP47</accession>
<keyword evidence="6" id="KW-1185">Reference proteome</keyword>
<dbReference type="EMBL" id="ML977345">
    <property type="protein sequence ID" value="KAF2108852.1"/>
    <property type="molecule type" value="Genomic_DNA"/>
</dbReference>
<keyword evidence="2" id="KW-0479">Metal-binding</keyword>
<reference evidence="5" key="1">
    <citation type="journal article" date="2020" name="Stud. Mycol.">
        <title>101 Dothideomycetes genomes: a test case for predicting lifestyles and emergence of pathogens.</title>
        <authorList>
            <person name="Haridas S."/>
            <person name="Albert R."/>
            <person name="Binder M."/>
            <person name="Bloem J."/>
            <person name="Labutti K."/>
            <person name="Salamov A."/>
            <person name="Andreopoulos B."/>
            <person name="Baker S."/>
            <person name="Barry K."/>
            <person name="Bills G."/>
            <person name="Bluhm B."/>
            <person name="Cannon C."/>
            <person name="Castanera R."/>
            <person name="Culley D."/>
            <person name="Daum C."/>
            <person name="Ezra D."/>
            <person name="Gonzalez J."/>
            <person name="Henrissat B."/>
            <person name="Kuo A."/>
            <person name="Liang C."/>
            <person name="Lipzen A."/>
            <person name="Lutzoni F."/>
            <person name="Magnuson J."/>
            <person name="Mondo S."/>
            <person name="Nolan M."/>
            <person name="Ohm R."/>
            <person name="Pangilinan J."/>
            <person name="Park H.-J."/>
            <person name="Ramirez L."/>
            <person name="Alfaro M."/>
            <person name="Sun H."/>
            <person name="Tritt A."/>
            <person name="Yoshinaga Y."/>
            <person name="Zwiers L.-H."/>
            <person name="Turgeon B."/>
            <person name="Goodwin S."/>
            <person name="Spatafora J."/>
            <person name="Crous P."/>
            <person name="Grigoriev I."/>
        </authorList>
    </citation>
    <scope>NUCLEOTIDE SEQUENCE</scope>
    <source>
        <strain evidence="5">CBS 627.86</strain>
    </source>
</reference>
<evidence type="ECO:0000256" key="3">
    <source>
        <dbReference type="ARBA" id="ARBA00022833"/>
    </source>
</evidence>